<dbReference type="SMART" id="SM00481">
    <property type="entry name" value="POLIIIAc"/>
    <property type="match status" value="1"/>
</dbReference>
<reference evidence="11 12" key="1">
    <citation type="submission" date="2017-12" db="EMBL/GenBank/DDBJ databases">
        <title>Phylogenetic diversity of female urinary microbiome.</title>
        <authorList>
            <person name="Thomas-White K."/>
            <person name="Wolfe A.J."/>
        </authorList>
    </citation>
    <scope>NUCLEOTIDE SEQUENCE [LARGE SCALE GENOMIC DNA]</scope>
    <source>
        <strain evidence="11 12">UMB0402</strain>
    </source>
</reference>
<feature type="domain" description="Polymerase/histidinol phosphatase N-terminal" evidence="10">
    <location>
        <begin position="6"/>
        <end position="73"/>
    </location>
</feature>
<dbReference type="AlphaFoldDB" id="A0A2I1IKX7"/>
<comment type="caution">
    <text evidence="11">The sequence shown here is derived from an EMBL/GenBank/DDBJ whole genome shotgun (WGS) entry which is preliminary data.</text>
</comment>
<dbReference type="SUPFAM" id="SSF89550">
    <property type="entry name" value="PHP domain-like"/>
    <property type="match status" value="1"/>
</dbReference>
<dbReference type="Gene3D" id="1.10.150.870">
    <property type="match status" value="1"/>
</dbReference>
<comment type="similarity">
    <text evidence="9">Belongs to the DNA polymerase type-C family. DnaE2 subfamily.</text>
</comment>
<keyword evidence="3 9" id="KW-0548">Nucleotidyltransferase</keyword>
<dbReference type="Pfam" id="PF17657">
    <property type="entry name" value="DNA_pol3_finger"/>
    <property type="match status" value="1"/>
</dbReference>
<dbReference type="CDD" id="cd04485">
    <property type="entry name" value="DnaE_OBF"/>
    <property type="match status" value="1"/>
</dbReference>
<keyword evidence="12" id="KW-1185">Reference proteome</keyword>
<evidence type="ECO:0000256" key="6">
    <source>
        <dbReference type="ARBA" id="ARBA00022932"/>
    </source>
</evidence>
<evidence type="ECO:0000256" key="1">
    <source>
        <dbReference type="ARBA" id="ARBA00022490"/>
    </source>
</evidence>
<keyword evidence="4 9" id="KW-0235">DNA replication</keyword>
<dbReference type="GO" id="GO:0006260">
    <property type="term" value="P:DNA replication"/>
    <property type="evidence" value="ECO:0007669"/>
    <property type="project" value="UniProtKB-KW"/>
</dbReference>
<keyword evidence="1 9" id="KW-0963">Cytoplasm</keyword>
<dbReference type="GO" id="GO:0003887">
    <property type="term" value="F:DNA-directed DNA polymerase activity"/>
    <property type="evidence" value="ECO:0007669"/>
    <property type="project" value="UniProtKB-UniRule"/>
</dbReference>
<dbReference type="PANTHER" id="PTHR32294">
    <property type="entry name" value="DNA POLYMERASE III SUBUNIT ALPHA"/>
    <property type="match status" value="1"/>
</dbReference>
<dbReference type="Pfam" id="PF07733">
    <property type="entry name" value="DNA_pol3_alpha"/>
    <property type="match status" value="1"/>
</dbReference>
<dbReference type="InterPro" id="IPR023073">
    <property type="entry name" value="DnaE2"/>
</dbReference>
<dbReference type="RefSeq" id="WP_024332361.1">
    <property type="nucleotide sequence ID" value="NZ_JASOXK010000009.1"/>
</dbReference>
<keyword evidence="5 9" id="KW-0227">DNA damage</keyword>
<dbReference type="InterPro" id="IPR040982">
    <property type="entry name" value="DNA_pol3_finger"/>
</dbReference>
<evidence type="ECO:0000256" key="8">
    <source>
        <dbReference type="ARBA" id="ARBA00049244"/>
    </source>
</evidence>
<gene>
    <name evidence="9" type="primary">dnaE2</name>
    <name evidence="11" type="ORF">CYJ19_08625</name>
</gene>
<dbReference type="HAMAP" id="MF_01902">
    <property type="entry name" value="DNApol_error_prone"/>
    <property type="match status" value="1"/>
</dbReference>
<dbReference type="InterPro" id="IPR003141">
    <property type="entry name" value="Pol/His_phosphatase_N"/>
</dbReference>
<dbReference type="EMBL" id="PKKO01000005">
    <property type="protein sequence ID" value="PKY71778.1"/>
    <property type="molecule type" value="Genomic_DNA"/>
</dbReference>
<dbReference type="Gene3D" id="3.20.20.140">
    <property type="entry name" value="Metal-dependent hydrolases"/>
    <property type="match status" value="1"/>
</dbReference>
<dbReference type="GO" id="GO:0006281">
    <property type="term" value="P:DNA repair"/>
    <property type="evidence" value="ECO:0007669"/>
    <property type="project" value="UniProtKB-UniRule"/>
</dbReference>
<evidence type="ECO:0000256" key="2">
    <source>
        <dbReference type="ARBA" id="ARBA00022679"/>
    </source>
</evidence>
<evidence type="ECO:0000256" key="9">
    <source>
        <dbReference type="HAMAP-Rule" id="MF_01902"/>
    </source>
</evidence>
<dbReference type="GO" id="GO:0008408">
    <property type="term" value="F:3'-5' exonuclease activity"/>
    <property type="evidence" value="ECO:0007669"/>
    <property type="project" value="InterPro"/>
</dbReference>
<dbReference type="PANTHER" id="PTHR32294:SF4">
    <property type="entry name" value="ERROR-PRONE DNA POLYMERASE"/>
    <property type="match status" value="1"/>
</dbReference>
<proteinExistence type="inferred from homology"/>
<dbReference type="Pfam" id="PF02811">
    <property type="entry name" value="PHP"/>
    <property type="match status" value="1"/>
</dbReference>
<dbReference type="EC" id="2.7.7.7" evidence="9"/>
<evidence type="ECO:0000256" key="4">
    <source>
        <dbReference type="ARBA" id="ARBA00022705"/>
    </source>
</evidence>
<dbReference type="NCBIfam" id="NF004225">
    <property type="entry name" value="PRK05672.1"/>
    <property type="match status" value="1"/>
</dbReference>
<name>A0A2I1IKX7_9ACTO</name>
<dbReference type="InterPro" id="IPR004013">
    <property type="entry name" value="PHP_dom"/>
</dbReference>
<dbReference type="GO" id="GO:0005737">
    <property type="term" value="C:cytoplasm"/>
    <property type="evidence" value="ECO:0007669"/>
    <property type="project" value="UniProtKB-SubCell"/>
</dbReference>
<dbReference type="Pfam" id="PF14579">
    <property type="entry name" value="HHH_6"/>
    <property type="match status" value="1"/>
</dbReference>
<dbReference type="InterPro" id="IPR004805">
    <property type="entry name" value="DnaE2/DnaE/PolC"/>
</dbReference>
<evidence type="ECO:0000313" key="11">
    <source>
        <dbReference type="EMBL" id="PKY71778.1"/>
    </source>
</evidence>
<organism evidence="11 12">
    <name type="scientific">Winkia neuii</name>
    <dbReference type="NCBI Taxonomy" id="33007"/>
    <lineage>
        <taxon>Bacteria</taxon>
        <taxon>Bacillati</taxon>
        <taxon>Actinomycetota</taxon>
        <taxon>Actinomycetes</taxon>
        <taxon>Actinomycetales</taxon>
        <taxon>Actinomycetaceae</taxon>
        <taxon>Winkia</taxon>
    </lineage>
</organism>
<keyword evidence="6 9" id="KW-0239">DNA-directed DNA polymerase</keyword>
<evidence type="ECO:0000256" key="5">
    <source>
        <dbReference type="ARBA" id="ARBA00022763"/>
    </source>
</evidence>
<dbReference type="InterPro" id="IPR011708">
    <property type="entry name" value="DNA_pol3_alpha_NTPase_dom"/>
</dbReference>
<evidence type="ECO:0000313" key="12">
    <source>
        <dbReference type="Proteomes" id="UP000235122"/>
    </source>
</evidence>
<accession>A0A2I1IKX7</accession>
<protein>
    <recommendedName>
        <fullName evidence="9">Error-prone DNA polymerase</fullName>
        <ecNumber evidence="9">2.7.7.7</ecNumber>
    </recommendedName>
</protein>
<comment type="subcellular location">
    <subcellularLocation>
        <location evidence="9">Cytoplasm</location>
    </subcellularLocation>
</comment>
<comment type="catalytic activity">
    <reaction evidence="8 9">
        <text>DNA(n) + a 2'-deoxyribonucleoside 5'-triphosphate = DNA(n+1) + diphosphate</text>
        <dbReference type="Rhea" id="RHEA:22508"/>
        <dbReference type="Rhea" id="RHEA-COMP:17339"/>
        <dbReference type="Rhea" id="RHEA-COMP:17340"/>
        <dbReference type="ChEBI" id="CHEBI:33019"/>
        <dbReference type="ChEBI" id="CHEBI:61560"/>
        <dbReference type="ChEBI" id="CHEBI:173112"/>
        <dbReference type="EC" id="2.7.7.7"/>
    </reaction>
</comment>
<dbReference type="NCBIfam" id="TIGR00594">
    <property type="entry name" value="polc"/>
    <property type="match status" value="1"/>
</dbReference>
<dbReference type="STRING" id="33007.HMPREF3198_01687"/>
<evidence type="ECO:0000259" key="10">
    <source>
        <dbReference type="SMART" id="SM00481"/>
    </source>
</evidence>
<dbReference type="InterPro" id="IPR016195">
    <property type="entry name" value="Pol/histidinol_Pase-like"/>
</dbReference>
<dbReference type="InterPro" id="IPR029460">
    <property type="entry name" value="DNAPol_HHH"/>
</dbReference>
<comment type="function">
    <text evidence="9">DNA polymerase involved in damage-induced mutagenesis and translesion synthesis (TLS). It is not the major replicative DNA polymerase.</text>
</comment>
<keyword evidence="2 9" id="KW-0808">Transferase</keyword>
<dbReference type="Proteomes" id="UP000235122">
    <property type="component" value="Unassembled WGS sequence"/>
</dbReference>
<dbReference type="GeneID" id="35866300"/>
<keyword evidence="7 9" id="KW-0234">DNA repair</keyword>
<evidence type="ECO:0000256" key="7">
    <source>
        <dbReference type="ARBA" id="ARBA00023204"/>
    </source>
</evidence>
<sequence>MSVPYCELHAHSAYSFLDGANEPAVLVRQAKRLGLEGIAITDYGGLYGAVQTNIAARQLGINALYGAELDVEGANIPILAQGPKGYSALSTVISDANLALGKRGKPGYTFEQLSQYAEGKFFILTGTKNGLLGKGRWQDATALNKLKDLFGSENVAVESALYGIPGEEPWADYLADLAAGANVPLVATTAARCGRISDRPLADVLAVTRMNTTLEEAQGLLPAARACLRSASEMVSLHRRHPEAVENASVIGQQCAFDLRLVAPALPQPAVPEGFTPASYLRYLTFQGAHERYGRKEENPAAYAQLEHELEIIEKLDFPGYFLIVWDIVQFCKRKNILCQGRGSAANSAVCFVLGITAVDAVANKMLFERFLSPLRSGPPDIDVDIEAVRREEVIQYVYQTYGRHHAGQVAAVQTYRPRSALRDAARALGHPAGRANAWTKYAFGGTHTRITRARGIPKEVAKISEALLRLPRHLGLHSGGMVLTREPVTSVCPVQWAALKNRTVLQWDKDDCADAGLVKFDLLGLGMLTALRIAFDGIQKDEARDVPLALHNMPAQDERVYELLQKADTVGVFQVESRAQMNTLPRLKPRTFYDIVVEVALIRPGPIQGQAVNPYINRRNGREAVTYLHPLVKPALEKTLGVPLFQEQLMQIAVDAAGLSPAEADELRKAMGAKRSAEKMARLEPAILWGMAQKGIGEKTAEQIFAQLKGFAEFGFPESHAFSFAYIVYASAWLKVHYPEYFYAGILAAQPMGFYSPESLVADARRHGVAVMGPCCNRSQVLPEVQEGNGSRDRITGKTILDVRPNKVVRLGLAAIKGVGRNWAERIVNERNLFGPYEGLQDFAERTGAPASILEALGQAGAFAFTGVQRREIMWAGAAVANPASKKAVYQPFLPGTAPVSTFPRLRAMGEHERMVADISSTGVSLGVHPFVHFRKALTLKVLAISELSKLQSGSHVWTAGLVTHRQRPHTARGTTFLSLEDETGLANVICSPGLWERYRQVATGSEALAVRGKIEACDGVMAVVADKLVQLCGDVSLGSRDFR</sequence>
<evidence type="ECO:0000256" key="3">
    <source>
        <dbReference type="ARBA" id="ARBA00022695"/>
    </source>
</evidence>